<dbReference type="SUPFAM" id="SSF53474">
    <property type="entry name" value="alpha/beta-Hydrolases"/>
    <property type="match status" value="1"/>
</dbReference>
<dbReference type="Gene3D" id="3.40.50.1820">
    <property type="entry name" value="alpha/beta hydrolase"/>
    <property type="match status" value="1"/>
</dbReference>
<evidence type="ECO:0000256" key="1">
    <source>
        <dbReference type="ARBA" id="ARBA00009431"/>
    </source>
</evidence>
<dbReference type="InterPro" id="IPR001563">
    <property type="entry name" value="Peptidase_S10"/>
</dbReference>
<proteinExistence type="inferred from homology"/>
<keyword evidence="2 7" id="KW-0121">Carboxypeptidase</keyword>
<evidence type="ECO:0000313" key="8">
    <source>
        <dbReference type="EMBL" id="KAF7350011.1"/>
    </source>
</evidence>
<dbReference type="PROSITE" id="PS00131">
    <property type="entry name" value="CARBOXYPEPT_SER_SER"/>
    <property type="match status" value="1"/>
</dbReference>
<reference evidence="8" key="1">
    <citation type="submission" date="2020-05" db="EMBL/GenBank/DDBJ databases">
        <title>Mycena genomes resolve the evolution of fungal bioluminescence.</title>
        <authorList>
            <person name="Tsai I.J."/>
        </authorList>
    </citation>
    <scope>NUCLEOTIDE SEQUENCE</scope>
    <source>
        <strain evidence="8">CCC161011</strain>
    </source>
</reference>
<protein>
    <recommendedName>
        <fullName evidence="7">Carboxypeptidase</fullName>
        <ecNumber evidence="7">3.4.16.-</ecNumber>
    </recommendedName>
</protein>
<evidence type="ECO:0000313" key="9">
    <source>
        <dbReference type="Proteomes" id="UP000620124"/>
    </source>
</evidence>
<dbReference type="GO" id="GO:0006508">
    <property type="term" value="P:proteolysis"/>
    <property type="evidence" value="ECO:0007669"/>
    <property type="project" value="UniProtKB-KW"/>
</dbReference>
<evidence type="ECO:0000256" key="3">
    <source>
        <dbReference type="ARBA" id="ARBA00022670"/>
    </source>
</evidence>
<keyword evidence="6" id="KW-0325">Glycoprotein</keyword>
<keyword evidence="4" id="KW-0732">Signal</keyword>
<gene>
    <name evidence="8" type="ORF">MVEN_01302800</name>
</gene>
<dbReference type="PANTHER" id="PTHR11802:SF3">
    <property type="entry name" value="RETINOID-INDUCIBLE SERINE CARBOXYPEPTIDASE"/>
    <property type="match status" value="1"/>
</dbReference>
<accession>A0A8H6Y0M3</accession>
<evidence type="ECO:0000256" key="4">
    <source>
        <dbReference type="ARBA" id="ARBA00022729"/>
    </source>
</evidence>
<dbReference type="PANTHER" id="PTHR11802">
    <property type="entry name" value="SERINE PROTEASE FAMILY S10 SERINE CARBOXYPEPTIDASE"/>
    <property type="match status" value="1"/>
</dbReference>
<dbReference type="Proteomes" id="UP000620124">
    <property type="component" value="Unassembled WGS sequence"/>
</dbReference>
<evidence type="ECO:0000256" key="7">
    <source>
        <dbReference type="RuleBase" id="RU361156"/>
    </source>
</evidence>
<evidence type="ECO:0000256" key="5">
    <source>
        <dbReference type="ARBA" id="ARBA00022801"/>
    </source>
</evidence>
<keyword evidence="5 7" id="KW-0378">Hydrolase</keyword>
<dbReference type="InterPro" id="IPR029058">
    <property type="entry name" value="AB_hydrolase_fold"/>
</dbReference>
<keyword evidence="3 7" id="KW-0645">Protease</keyword>
<name>A0A8H6Y0M3_9AGAR</name>
<dbReference type="AlphaFoldDB" id="A0A8H6Y0M3"/>
<evidence type="ECO:0000256" key="6">
    <source>
        <dbReference type="ARBA" id="ARBA00023180"/>
    </source>
</evidence>
<dbReference type="EC" id="3.4.16.-" evidence="7"/>
<dbReference type="EMBL" id="JACAZI010000010">
    <property type="protein sequence ID" value="KAF7350011.1"/>
    <property type="molecule type" value="Genomic_DNA"/>
</dbReference>
<dbReference type="OrthoDB" id="443318at2759"/>
<evidence type="ECO:0000256" key="2">
    <source>
        <dbReference type="ARBA" id="ARBA00022645"/>
    </source>
</evidence>
<dbReference type="GO" id="GO:0004185">
    <property type="term" value="F:serine-type carboxypeptidase activity"/>
    <property type="evidence" value="ECO:0007669"/>
    <property type="project" value="UniProtKB-UniRule"/>
</dbReference>
<keyword evidence="9" id="KW-1185">Reference proteome</keyword>
<organism evidence="8 9">
    <name type="scientific">Mycena venus</name>
    <dbReference type="NCBI Taxonomy" id="2733690"/>
    <lineage>
        <taxon>Eukaryota</taxon>
        <taxon>Fungi</taxon>
        <taxon>Dikarya</taxon>
        <taxon>Basidiomycota</taxon>
        <taxon>Agaricomycotina</taxon>
        <taxon>Agaricomycetes</taxon>
        <taxon>Agaricomycetidae</taxon>
        <taxon>Agaricales</taxon>
        <taxon>Marasmiineae</taxon>
        <taxon>Mycenaceae</taxon>
        <taxon>Mycena</taxon>
    </lineage>
</organism>
<dbReference type="PRINTS" id="PR00724">
    <property type="entry name" value="CRBOXYPTASEC"/>
</dbReference>
<comment type="similarity">
    <text evidence="1 7">Belongs to the peptidase S10 family.</text>
</comment>
<comment type="caution">
    <text evidence="8">The sequence shown here is derived from an EMBL/GenBank/DDBJ whole genome shotgun (WGS) entry which is preliminary data.</text>
</comment>
<dbReference type="InterPro" id="IPR018202">
    <property type="entry name" value="Ser_caboxypep_ser_AS"/>
</dbReference>
<dbReference type="Pfam" id="PF00450">
    <property type="entry name" value="Peptidase_S10"/>
    <property type="match status" value="1"/>
</dbReference>
<sequence length="414" mass="46886">MQTTLFGPDWQNCPYILIRFEYRLCILTFPARFRGHRTAAPYRHDTADPELCGQRRREPCRPSRIPNATLFWVFEKSSGSLRCDSSTDPWIIWLNGGPGGSSMIRLLTENGPIKAAGSFSIGQNNFSWNQLADMIWVDQPGEYIPTWGGVRDFRRYGLRDEDQIGEDFVGFLSNLVKIFPSLATHPLYLMGESYAGTYILYITKTIFSTANPPVTLRKIAVGDGALGSNAVFEELPTISTIETYPQLINYDPEVYEYFKTQEHLYGYDLNLTYPQNRHFPTLVDPFTTLANPAPVKSSRYKLVVAALKAGQATRVAPSKRELERREERRATWKRDLAGPTLDPTYGCFLFLEMWDYAFNFTFPWSLGGVDLYNIPDALNPDVPGQNLNTSPRPAEVYMNDAAVRAALHAPTSKD</sequence>